<dbReference type="SMART" id="SM00355">
    <property type="entry name" value="ZnF_C2H2"/>
    <property type="match status" value="7"/>
</dbReference>
<evidence type="ECO:0000256" key="3">
    <source>
        <dbReference type="ARBA" id="ARBA00022737"/>
    </source>
</evidence>
<keyword evidence="3" id="KW-0677">Repeat</keyword>
<dbReference type="PROSITE" id="PS50157">
    <property type="entry name" value="ZINC_FINGER_C2H2_2"/>
    <property type="match status" value="2"/>
</dbReference>
<dbReference type="Proteomes" id="UP000275385">
    <property type="component" value="Unassembled WGS sequence"/>
</dbReference>
<dbReference type="STRING" id="177199.A0A420Y5M1"/>
<dbReference type="InterPro" id="IPR050888">
    <property type="entry name" value="ZnF_C2H2-type_TF"/>
</dbReference>
<evidence type="ECO:0000313" key="9">
    <source>
        <dbReference type="EMBL" id="RKU43185.1"/>
    </source>
</evidence>
<evidence type="ECO:0000259" key="8">
    <source>
        <dbReference type="PROSITE" id="PS50157"/>
    </source>
</evidence>
<dbReference type="Gene3D" id="3.30.160.60">
    <property type="entry name" value="Classic Zinc Finger"/>
    <property type="match status" value="2"/>
</dbReference>
<comment type="caution">
    <text evidence="9">The sequence shown here is derived from an EMBL/GenBank/DDBJ whole genome shotgun (WGS) entry which is preliminary data.</text>
</comment>
<keyword evidence="6" id="KW-0539">Nucleus</keyword>
<dbReference type="SUPFAM" id="SSF57667">
    <property type="entry name" value="beta-beta-alpha zinc fingers"/>
    <property type="match status" value="1"/>
</dbReference>
<evidence type="ECO:0000256" key="1">
    <source>
        <dbReference type="ARBA" id="ARBA00004123"/>
    </source>
</evidence>
<protein>
    <recommendedName>
        <fullName evidence="8">C2H2-type domain-containing protein</fullName>
    </recommendedName>
</protein>
<dbReference type="Pfam" id="PF12874">
    <property type="entry name" value="zf-met"/>
    <property type="match status" value="1"/>
</dbReference>
<dbReference type="OrthoDB" id="6077919at2759"/>
<dbReference type="AlphaFoldDB" id="A0A420Y5M1"/>
<dbReference type="GO" id="GO:0005634">
    <property type="term" value="C:nucleus"/>
    <property type="evidence" value="ECO:0007669"/>
    <property type="project" value="UniProtKB-SubCell"/>
</dbReference>
<dbReference type="EMBL" id="QVQW01000046">
    <property type="protein sequence ID" value="RKU43185.1"/>
    <property type="molecule type" value="Genomic_DNA"/>
</dbReference>
<evidence type="ECO:0000256" key="2">
    <source>
        <dbReference type="ARBA" id="ARBA00022723"/>
    </source>
</evidence>
<dbReference type="PANTHER" id="PTHR24406">
    <property type="entry name" value="TRANSCRIPTIONAL REPRESSOR CTCFL-RELATED"/>
    <property type="match status" value="1"/>
</dbReference>
<dbReference type="InterPro" id="IPR013087">
    <property type="entry name" value="Znf_C2H2_type"/>
</dbReference>
<keyword evidence="2" id="KW-0479">Metal-binding</keyword>
<dbReference type="PROSITE" id="PS00028">
    <property type="entry name" value="ZINC_FINGER_C2H2_1"/>
    <property type="match status" value="3"/>
</dbReference>
<name>A0A420Y5M1_9PEZI</name>
<keyword evidence="10" id="KW-1185">Reference proteome</keyword>
<gene>
    <name evidence="9" type="ORF">DL546_005056</name>
</gene>
<organism evidence="9 10">
    <name type="scientific">Coniochaeta pulveracea</name>
    <dbReference type="NCBI Taxonomy" id="177199"/>
    <lineage>
        <taxon>Eukaryota</taxon>
        <taxon>Fungi</taxon>
        <taxon>Dikarya</taxon>
        <taxon>Ascomycota</taxon>
        <taxon>Pezizomycotina</taxon>
        <taxon>Sordariomycetes</taxon>
        <taxon>Sordariomycetidae</taxon>
        <taxon>Coniochaetales</taxon>
        <taxon>Coniochaetaceae</taxon>
        <taxon>Coniochaeta</taxon>
    </lineage>
</organism>
<keyword evidence="5" id="KW-0862">Zinc</keyword>
<keyword evidence="4 7" id="KW-0863">Zinc-finger</keyword>
<feature type="domain" description="C2H2-type" evidence="8">
    <location>
        <begin position="98"/>
        <end position="121"/>
    </location>
</feature>
<comment type="subcellular location">
    <subcellularLocation>
        <location evidence="1">Nucleus</location>
    </subcellularLocation>
</comment>
<dbReference type="InterPro" id="IPR036236">
    <property type="entry name" value="Znf_C2H2_sf"/>
</dbReference>
<proteinExistence type="predicted"/>
<accession>A0A420Y5M1</accession>
<evidence type="ECO:0000256" key="7">
    <source>
        <dbReference type="PROSITE-ProRule" id="PRU00042"/>
    </source>
</evidence>
<reference evidence="9 10" key="1">
    <citation type="submission" date="2018-08" db="EMBL/GenBank/DDBJ databases">
        <title>Draft genome of the lignicolous fungus Coniochaeta pulveracea.</title>
        <authorList>
            <person name="Borstlap C.J."/>
            <person name="De Witt R.N."/>
            <person name="Botha A."/>
            <person name="Volschenk H."/>
        </authorList>
    </citation>
    <scope>NUCLEOTIDE SEQUENCE [LARGE SCALE GENOMIC DNA]</scope>
    <source>
        <strain evidence="9 10">CAB683</strain>
    </source>
</reference>
<evidence type="ECO:0000256" key="4">
    <source>
        <dbReference type="ARBA" id="ARBA00022771"/>
    </source>
</evidence>
<sequence>MGHHEDTAMEDPFFKCGTCHAEFAAGLQARDNHCLATGHYPPFYECDRCSEVFLDGEAKWSHMLEHNHFAYECERCGETYPDEEEYTDHCNSQLCSRLECALCRVAFTSPERLQQHERINHLWCSACKQGFQDGAAVQDHIADKHEVQGSRQLQNGGTTQLSKQGTCCPFCNRPFKTAGCVAQHLESNTCPSAPPLTRDELFYLIQSKDPNRRLTGDLTGWNGISAPTWSFDSNGYQCYLCGKKFDWNHSVCQHINSETHQQKLYHCPNSKCQRQFTSLGAVMQHLQCETCRFMSFGEAQEKFERIIAPPPGKQLGQLGY</sequence>
<evidence type="ECO:0000256" key="5">
    <source>
        <dbReference type="ARBA" id="ARBA00022833"/>
    </source>
</evidence>
<evidence type="ECO:0000256" key="6">
    <source>
        <dbReference type="ARBA" id="ARBA00023242"/>
    </source>
</evidence>
<evidence type="ECO:0000313" key="10">
    <source>
        <dbReference type="Proteomes" id="UP000275385"/>
    </source>
</evidence>
<dbReference type="GO" id="GO:0008270">
    <property type="term" value="F:zinc ion binding"/>
    <property type="evidence" value="ECO:0007669"/>
    <property type="project" value="UniProtKB-KW"/>
</dbReference>
<feature type="domain" description="C2H2-type" evidence="8">
    <location>
        <begin position="236"/>
        <end position="260"/>
    </location>
</feature>